<dbReference type="PANTHER" id="PTHR46599">
    <property type="entry name" value="PIGGYBAC TRANSPOSABLE ELEMENT-DERIVED PROTEIN 4"/>
    <property type="match status" value="1"/>
</dbReference>
<organism evidence="3 4">
    <name type="scientific">Rhamnusium bicolor</name>
    <dbReference type="NCBI Taxonomy" id="1586634"/>
    <lineage>
        <taxon>Eukaryota</taxon>
        <taxon>Metazoa</taxon>
        <taxon>Ecdysozoa</taxon>
        <taxon>Arthropoda</taxon>
        <taxon>Hexapoda</taxon>
        <taxon>Insecta</taxon>
        <taxon>Pterygota</taxon>
        <taxon>Neoptera</taxon>
        <taxon>Endopterygota</taxon>
        <taxon>Coleoptera</taxon>
        <taxon>Polyphaga</taxon>
        <taxon>Cucujiformia</taxon>
        <taxon>Chrysomeloidea</taxon>
        <taxon>Cerambycidae</taxon>
        <taxon>Lepturinae</taxon>
        <taxon>Rhagiini</taxon>
        <taxon>Rhamnusium</taxon>
    </lineage>
</organism>
<protein>
    <recommendedName>
        <fullName evidence="2">PiggyBac transposable element-derived protein domain-containing protein</fullName>
    </recommendedName>
</protein>
<feature type="compositionally biased region" description="Basic and acidic residues" evidence="1">
    <location>
        <begin position="25"/>
        <end position="39"/>
    </location>
</feature>
<gene>
    <name evidence="3" type="ORF">NQ314_008996</name>
</gene>
<evidence type="ECO:0000256" key="1">
    <source>
        <dbReference type="SAM" id="MobiDB-lite"/>
    </source>
</evidence>
<dbReference type="PANTHER" id="PTHR46599:SF3">
    <property type="entry name" value="PIGGYBAC TRANSPOSABLE ELEMENT-DERIVED PROTEIN 4"/>
    <property type="match status" value="1"/>
</dbReference>
<name>A0AAV8Y5Q5_9CUCU</name>
<proteinExistence type="predicted"/>
<feature type="region of interest" description="Disordered" evidence="1">
    <location>
        <begin position="1"/>
        <end position="94"/>
    </location>
</feature>
<reference evidence="3" key="1">
    <citation type="journal article" date="2023" name="Insect Mol. Biol.">
        <title>Genome sequencing provides insights into the evolution of gene families encoding plant cell wall-degrading enzymes in longhorned beetles.</title>
        <authorList>
            <person name="Shin N.R."/>
            <person name="Okamura Y."/>
            <person name="Kirsch R."/>
            <person name="Pauchet Y."/>
        </authorList>
    </citation>
    <scope>NUCLEOTIDE SEQUENCE</scope>
    <source>
        <strain evidence="3">RBIC_L_NR</strain>
    </source>
</reference>
<accession>A0AAV8Y5Q5</accession>
<evidence type="ECO:0000259" key="2">
    <source>
        <dbReference type="Pfam" id="PF13843"/>
    </source>
</evidence>
<evidence type="ECO:0000313" key="3">
    <source>
        <dbReference type="EMBL" id="KAJ8946000.1"/>
    </source>
</evidence>
<evidence type="ECO:0000313" key="4">
    <source>
        <dbReference type="Proteomes" id="UP001162156"/>
    </source>
</evidence>
<feature type="compositionally biased region" description="Acidic residues" evidence="1">
    <location>
        <begin position="40"/>
        <end position="72"/>
    </location>
</feature>
<dbReference type="EMBL" id="JANEYF010002472">
    <property type="protein sequence ID" value="KAJ8946000.1"/>
    <property type="molecule type" value="Genomic_DNA"/>
</dbReference>
<sequence>MLFFRLAEKKKEKRKRQGNIGETGKLFDKEPYSGEKLNFDSDDSIEDSNFDLSDEQYCNEDSADDSDSEEDTADHRNRRLMPVRSKDTNIPSISDERRTRTRANRKYLPKNVINAKLKRGETSLMRTTDRIIITKWRDKRDVRMLSIETSGLKTTPNNSRTNAPIVKPECISEYNNGKSPIDLRDQMAKYGSTLQRCTKWYRQLSFEIICGKSLVNSYFLYNKNEYDHHGVSGGSITAMLERNRAEAGRSRRRTVPLERKHYLINNKKEGKKVCGWCAECYSKCERDGTDVGGKIVKASQVVTKRSVCNIFICDKCFNATH</sequence>
<dbReference type="Pfam" id="PF13843">
    <property type="entry name" value="DDE_Tnp_1_7"/>
    <property type="match status" value="1"/>
</dbReference>
<comment type="caution">
    <text evidence="3">The sequence shown here is derived from an EMBL/GenBank/DDBJ whole genome shotgun (WGS) entry which is preliminary data.</text>
</comment>
<feature type="compositionally biased region" description="Basic and acidic residues" evidence="1">
    <location>
        <begin position="1"/>
        <end position="10"/>
    </location>
</feature>
<dbReference type="Proteomes" id="UP001162156">
    <property type="component" value="Unassembled WGS sequence"/>
</dbReference>
<feature type="domain" description="PiggyBac transposable element-derived protein" evidence="2">
    <location>
        <begin position="102"/>
        <end position="218"/>
    </location>
</feature>
<dbReference type="InterPro" id="IPR029526">
    <property type="entry name" value="PGBD"/>
</dbReference>
<keyword evidence="4" id="KW-1185">Reference proteome</keyword>
<dbReference type="AlphaFoldDB" id="A0AAV8Y5Q5"/>